<evidence type="ECO:0000259" key="2">
    <source>
        <dbReference type="Pfam" id="PF21320"/>
    </source>
</evidence>
<dbReference type="Proteomes" id="UP000282007">
    <property type="component" value="Chromosome"/>
</dbReference>
<keyword evidence="6" id="KW-1185">Reference proteome</keyword>
<dbReference type="InterPro" id="IPR029063">
    <property type="entry name" value="SAM-dependent_MTases_sf"/>
</dbReference>
<dbReference type="Pfam" id="PF21320">
    <property type="entry name" value="WHD_Rv2258c"/>
    <property type="match status" value="1"/>
</dbReference>
<dbReference type="CDD" id="cd02440">
    <property type="entry name" value="AdoMet_MTases"/>
    <property type="match status" value="1"/>
</dbReference>
<dbReference type="SUPFAM" id="SSF46785">
    <property type="entry name" value="Winged helix' DNA-binding domain"/>
    <property type="match status" value="1"/>
</dbReference>
<organism evidence="4 5">
    <name type="scientific">Haloplanus aerogenes</name>
    <dbReference type="NCBI Taxonomy" id="660522"/>
    <lineage>
        <taxon>Archaea</taxon>
        <taxon>Methanobacteriati</taxon>
        <taxon>Methanobacteriota</taxon>
        <taxon>Stenosarchaea group</taxon>
        <taxon>Halobacteria</taxon>
        <taxon>Halobacteriales</taxon>
        <taxon>Haloferacaceae</taxon>
        <taxon>Haloplanus</taxon>
    </lineage>
</organism>
<dbReference type="GO" id="GO:0008168">
    <property type="term" value="F:methyltransferase activity"/>
    <property type="evidence" value="ECO:0007669"/>
    <property type="project" value="UniProtKB-KW"/>
</dbReference>
<dbReference type="RefSeq" id="WP_121920514.1">
    <property type="nucleotide sequence ID" value="NZ_CP034145.1"/>
</dbReference>
<reference evidence="4" key="3">
    <citation type="submission" date="2018-10" db="EMBL/GenBank/DDBJ databases">
        <authorList>
            <person name="Whitman W."/>
            <person name="Huntemann M."/>
            <person name="Clum A."/>
            <person name="Pillay M."/>
            <person name="Palaniappan K."/>
            <person name="Varghese N."/>
            <person name="Mikhailova N."/>
            <person name="Stamatis D."/>
            <person name="Reddy T."/>
            <person name="Daum C."/>
            <person name="Shapiro N."/>
            <person name="Ivanova N."/>
            <person name="Kyrpides N."/>
            <person name="Woyke T."/>
        </authorList>
    </citation>
    <scope>NUCLEOTIDE SEQUENCE</scope>
    <source>
        <strain evidence="4">CGMCC 1.10124</strain>
    </source>
</reference>
<evidence type="ECO:0000313" key="5">
    <source>
        <dbReference type="Proteomes" id="UP000277326"/>
    </source>
</evidence>
<dbReference type="InterPro" id="IPR053173">
    <property type="entry name" value="SAM-binding_MTase"/>
</dbReference>
<keyword evidence="4" id="KW-0489">Methyltransferase</keyword>
<dbReference type="EMBL" id="CP034145">
    <property type="protein sequence ID" value="AZH26116.1"/>
    <property type="molecule type" value="Genomic_DNA"/>
</dbReference>
<dbReference type="Pfam" id="PF13847">
    <property type="entry name" value="Methyltransf_31"/>
    <property type="match status" value="1"/>
</dbReference>
<dbReference type="InterPro" id="IPR025714">
    <property type="entry name" value="Methyltranfer_dom"/>
</dbReference>
<dbReference type="EMBL" id="REFS01000003">
    <property type="protein sequence ID" value="RMB18433.1"/>
    <property type="molecule type" value="Genomic_DNA"/>
</dbReference>
<protein>
    <submittedName>
        <fullName evidence="3">Class I SAM-dependent methyltransferase</fullName>
    </submittedName>
    <submittedName>
        <fullName evidence="4">Methyltransferase family protein</fullName>
    </submittedName>
</protein>
<reference evidence="4 5" key="1">
    <citation type="journal article" date="2015" name="Stand. Genomic Sci.">
        <title>Genomic Encyclopedia of Bacterial and Archaeal Type Strains, Phase III: the genomes of soil and plant-associated and newly described type strains.</title>
        <authorList>
            <person name="Whitman W.B."/>
            <person name="Woyke T."/>
            <person name="Klenk H.P."/>
            <person name="Zhou Y."/>
            <person name="Lilburn T.G."/>
            <person name="Beck B.J."/>
            <person name="De Vos P."/>
            <person name="Vandamme P."/>
            <person name="Eisen J.A."/>
            <person name="Garrity G."/>
            <person name="Hugenholtz P."/>
            <person name="Kyrpides N.C."/>
        </authorList>
    </citation>
    <scope>NUCLEOTIDE SEQUENCE [LARGE SCALE GENOMIC DNA]</scope>
    <source>
        <strain evidence="4 5">CGMCC 1.10124</strain>
    </source>
</reference>
<reference evidence="3 6" key="2">
    <citation type="submission" date="2018-07" db="EMBL/GenBank/DDBJ databases">
        <title>Genome sequences of Haloplanus aerogenes JCM 16430T.</title>
        <authorList>
            <person name="Kim Y.B."/>
            <person name="Roh S.W."/>
        </authorList>
    </citation>
    <scope>NUCLEOTIDE SEQUENCE [LARGE SCALE GENOMIC DNA]</scope>
    <source>
        <strain evidence="3 6">JCM 16430</strain>
    </source>
</reference>
<dbReference type="PANTHER" id="PTHR45128:SF2">
    <property type="entry name" value="METHYLTRANSFERASE DOMAIN-CONTAINING PROTEIN"/>
    <property type="match status" value="1"/>
</dbReference>
<dbReference type="Gene3D" id="3.40.50.150">
    <property type="entry name" value="Vaccinia Virus protein VP39"/>
    <property type="match status" value="1"/>
</dbReference>
<dbReference type="GO" id="GO:0032259">
    <property type="term" value="P:methylation"/>
    <property type="evidence" value="ECO:0007669"/>
    <property type="project" value="UniProtKB-KW"/>
</dbReference>
<dbReference type="InterPro" id="IPR036388">
    <property type="entry name" value="WH-like_DNA-bd_sf"/>
</dbReference>
<keyword evidence="4" id="KW-0808">Transferase</keyword>
<dbReference type="Gene3D" id="1.10.10.10">
    <property type="entry name" value="Winged helix-like DNA-binding domain superfamily/Winged helix DNA-binding domain"/>
    <property type="match status" value="1"/>
</dbReference>
<accession>A0A3M0DSX3</accession>
<dbReference type="AlphaFoldDB" id="A0A3M0DSX3"/>
<sequence length="358" mass="38834">MATDTQADRINEEKLSELVETSLVDLGATVHAALAVIGDELGLYVALDDAGPLTSAELAETTDTVERYVREWLRSQAAGGYVTYDPETDRYSLTPEQAHILANEESPVFMPGAFQLVGSVAKISPELKEAFRTGDGIGWHEHDDDVFHGTERFFGPSYGAFLLDWIAALDGIDAKLKAGGKIVDVGCGHGAPTIRMAEAYPNSTVVGIDYHEESIEVARKRAETAGVSDRVTFEVATAREYSGTDYELVTMFNCYHDMGDPVGVADHVRETIGEDGSWMIVEPYADDRVENNLTPFGRLGYSISTLACTPNSLSQDVGYGLGAQAGEDQTREVVTEGGFTRFRRAAETPTSLVFEAKP</sequence>
<evidence type="ECO:0000313" key="6">
    <source>
        <dbReference type="Proteomes" id="UP000282007"/>
    </source>
</evidence>
<dbReference type="OrthoDB" id="8915at2157"/>
<dbReference type="PANTHER" id="PTHR45128">
    <property type="entry name" value="METHYLTRANSFERASE TYPE 11"/>
    <property type="match status" value="1"/>
</dbReference>
<proteinExistence type="predicted"/>
<feature type="domain" description="S-adenosylmethionine-dependent methyltransferase Rv2258c-like winged HTH" evidence="2">
    <location>
        <begin position="33"/>
        <end position="102"/>
    </location>
</feature>
<dbReference type="SUPFAM" id="SSF53335">
    <property type="entry name" value="S-adenosyl-L-methionine-dependent methyltransferases"/>
    <property type="match status" value="1"/>
</dbReference>
<dbReference type="KEGG" id="haer:DU502_12435"/>
<feature type="domain" description="Methyltransferase" evidence="1">
    <location>
        <begin position="177"/>
        <end position="288"/>
    </location>
</feature>
<dbReference type="InterPro" id="IPR048711">
    <property type="entry name" value="WHD_Rv2258c"/>
</dbReference>
<dbReference type="Proteomes" id="UP000277326">
    <property type="component" value="Unassembled WGS sequence"/>
</dbReference>
<dbReference type="GeneID" id="38472107"/>
<evidence type="ECO:0000259" key="1">
    <source>
        <dbReference type="Pfam" id="PF13847"/>
    </source>
</evidence>
<evidence type="ECO:0000313" key="3">
    <source>
        <dbReference type="EMBL" id="AZH26116.1"/>
    </source>
</evidence>
<name>A0A3M0DSX3_9EURY</name>
<dbReference type="InterPro" id="IPR036390">
    <property type="entry name" value="WH_DNA-bd_sf"/>
</dbReference>
<gene>
    <name evidence="4" type="ORF">ATH50_1889</name>
    <name evidence="3" type="ORF">DU502_12435</name>
</gene>
<evidence type="ECO:0000313" key="4">
    <source>
        <dbReference type="EMBL" id="RMB18433.1"/>
    </source>
</evidence>